<dbReference type="InterPro" id="IPR036180">
    <property type="entry name" value="Gelsolin-like_dom_sf"/>
</dbReference>
<comment type="subcellular location">
    <subcellularLocation>
        <location evidence="2">Endoplasmic reticulum membrane</location>
    </subcellularLocation>
    <subcellularLocation>
        <location evidence="1">Golgi apparatus membrane</location>
    </subcellularLocation>
</comment>
<sequence>MFRLSSQRLLFHRLSQTKLGSEVLAQTRSEMRHLERKDNALMRFMSRRRPIDYLAIEVDGPVTKELHPSFRHVKNGITCIVFVPFVVLLVAGYLQPTYYLLVPTGLVPYDHYVRMWSFSNWAVVLAGQLFFALVMYDLSVYARYPFFAYVLAPAYRKLGWFRPPPAASLTIEQLKTGASRRVHARPLGRPLGEIYRNQAAAAAAKPREEPAPPQNLHHTFEDPNQFHPAPALGGPYGQQPAQPSFVSSYSQANPYGNVYAASPPQQGYSSYAPLPPPQHQQQQYNAPPQFPQQQYGNYAQPPAAYGHQPQMHQSPPPLQPYGMPGYPQQLNPDFIRVTQVQLRKSSNKPGALYDHPSVPRMMPQDIEEDLQQRMPAPVHITPTHRLCIRPTMGTFPQTQQLADSLGLPLGINFRPFAEPRLNEVDLSDKGNAMIRCKACGAYINPFTTFTEANDGSRWQCILCKHINVTPRAYFSHVDPQTGQLEDIMSRPELLNCSVDFYATPEFLKRPPRRPVFLLMLDCSFSAVASGLLEAMCRGALTALDSMKDDDALYMGIMGYDTTVYFFNLRSSLRAPRMMASPDTVKDIANVNDDFKLEKVELPCPTGDLVVSVKESYHLLRMALESIPNVFAPTKEVGCAFGPSLAAAVTMLDANGGKILASITSIPSEGDGKLKHRFDAAKLSNQPKEYTMCAAANDWYKQRALACSNSAISVDLFVGANKDVDLTTIAPLSRFTSGSIHRATAVTMSGLADQVQRSLLRFTAFDCTLRVRTSKGLIVPNFYGHCHVRVPDLLVLPIADEDSSYSIEFKMGPNYAAKFAYVQFAVVYTTRSRERRIRVHTVQIPVSSTIGPVINSINSLGMSCFLSKMCVDMAVNGPFSQAQEKITEKLTTAWKAALKQMAAQGVRPGAGELLIPESMRFIPQLLCGFFRCAATGLATVRPLPPDERVASMSSVMSCPIEAMVPWYVTWTYVVYAPEEDVDQLPASIFSSEQCVHREGVYLINVGAVIVLWFGKHVHPTICQLFGVDPGEMTPEKAEKQEQLSVSPEQLAALRQRVEDLIWTHRQINRSVFTAVMEPCAQGNATYEPMMKRGMGEDNTRNLIAYGSYLRKVWDAVSVGK</sequence>
<dbReference type="PANTHER" id="PTHR13803">
    <property type="entry name" value="SEC24-RELATED PROTEIN"/>
    <property type="match status" value="1"/>
</dbReference>
<keyword evidence="11" id="KW-0812">Transmembrane</keyword>
<feature type="compositionally biased region" description="Low complexity" evidence="10">
    <location>
        <begin position="279"/>
        <end position="294"/>
    </location>
</feature>
<evidence type="ECO:0000313" key="16">
    <source>
        <dbReference type="EMBL" id="TPP50877.1"/>
    </source>
</evidence>
<dbReference type="Gene3D" id="3.40.50.410">
    <property type="entry name" value="von Willebrand factor, type A domain"/>
    <property type="match status" value="1"/>
</dbReference>
<evidence type="ECO:0000256" key="1">
    <source>
        <dbReference type="ARBA" id="ARBA00004394"/>
    </source>
</evidence>
<evidence type="ECO:0000256" key="8">
    <source>
        <dbReference type="ARBA" id="ARBA00023034"/>
    </source>
</evidence>
<keyword evidence="6" id="KW-0931">ER-Golgi transport</keyword>
<dbReference type="Pfam" id="PF04811">
    <property type="entry name" value="Sec23_trunk"/>
    <property type="match status" value="1"/>
</dbReference>
<feature type="transmembrane region" description="Helical" evidence="11">
    <location>
        <begin position="115"/>
        <end position="136"/>
    </location>
</feature>
<dbReference type="Gene3D" id="3.40.20.10">
    <property type="entry name" value="Severin"/>
    <property type="match status" value="1"/>
</dbReference>
<dbReference type="Proteomes" id="UP000318821">
    <property type="component" value="Unassembled WGS sequence"/>
</dbReference>
<dbReference type="InterPro" id="IPR012990">
    <property type="entry name" value="Beta-sandwich_Sec23_24"/>
</dbReference>
<dbReference type="VEuPathDB" id="TriTrypDB:LDHU3_29.0300"/>
<dbReference type="PANTHER" id="PTHR13803:SF39">
    <property type="entry name" value="SECRETORY 24AB, ISOFORM A"/>
    <property type="match status" value="1"/>
</dbReference>
<feature type="domain" description="Sec23/Sec24 trunk" evidence="13">
    <location>
        <begin position="511"/>
        <end position="746"/>
    </location>
</feature>
<dbReference type="InterPro" id="IPR036175">
    <property type="entry name" value="Sec23/24_helical_dom_sf"/>
</dbReference>
<dbReference type="SUPFAM" id="SSF81811">
    <property type="entry name" value="Helical domain of Sec23/24"/>
    <property type="match status" value="1"/>
</dbReference>
<evidence type="ECO:0000256" key="7">
    <source>
        <dbReference type="ARBA" id="ARBA00022927"/>
    </source>
</evidence>
<gene>
    <name evidence="16" type="ORF">CGC20_25950</name>
</gene>
<dbReference type="InterPro" id="IPR050550">
    <property type="entry name" value="SEC23_SEC24_subfamily"/>
</dbReference>
<dbReference type="InterPro" id="IPR006895">
    <property type="entry name" value="Znf_Sec23_Sec24"/>
</dbReference>
<dbReference type="VEuPathDB" id="TriTrypDB:LdCL_290007100"/>
<comment type="caution">
    <text evidence="16">The sequence shown here is derived from an EMBL/GenBank/DDBJ whole genome shotgun (WGS) entry which is preliminary data.</text>
</comment>
<dbReference type="SUPFAM" id="SSF81995">
    <property type="entry name" value="beta-sandwich domain of Sec23/24"/>
    <property type="match status" value="1"/>
</dbReference>
<reference evidence="17" key="1">
    <citation type="submission" date="2019-02" db="EMBL/GenBank/DDBJ databases">
        <title>FDA dAtabase for Regulatory Grade micrObial Sequences (FDA-ARGOS): Supporting development and validation of Infectious Disease Dx tests.</title>
        <authorList>
            <person name="Duncan R."/>
            <person name="Fisher C."/>
            <person name="Tallon L."/>
            <person name="Sadzewicz L."/>
            <person name="Sengamalay N."/>
            <person name="Ott S."/>
            <person name="Godinez A."/>
            <person name="Nagaraj S."/>
            <person name="Vavikolanu K."/>
            <person name="Vyas G."/>
            <person name="Nadendla S."/>
            <person name="Aluvathingal J."/>
            <person name="Sichtig H."/>
        </authorList>
    </citation>
    <scope>NUCLEOTIDE SEQUENCE [LARGE SCALE GENOMIC DNA]</scope>
    <source>
        <strain evidence="17">FDAARGOS_360</strain>
    </source>
</reference>
<keyword evidence="7" id="KW-0653">Protein transport</keyword>
<dbReference type="InterPro" id="IPR029006">
    <property type="entry name" value="ADF-H/Gelsolin-like_dom_sf"/>
</dbReference>
<feature type="domain" description="Sec23/Sec24 beta-sandwich" evidence="15">
    <location>
        <begin position="763"/>
        <end position="846"/>
    </location>
</feature>
<feature type="domain" description="Zinc finger Sec23/Sec24-type" evidence="12">
    <location>
        <begin position="434"/>
        <end position="473"/>
    </location>
</feature>
<evidence type="ECO:0000259" key="14">
    <source>
        <dbReference type="Pfam" id="PF04815"/>
    </source>
</evidence>
<feature type="domain" description="Sec23/Sec24 helical" evidence="14">
    <location>
        <begin position="861"/>
        <end position="963"/>
    </location>
</feature>
<dbReference type="SUPFAM" id="SSF82919">
    <property type="entry name" value="Zn-finger domain of Sec23/24"/>
    <property type="match status" value="1"/>
</dbReference>
<dbReference type="InterPro" id="IPR036174">
    <property type="entry name" value="Znf_Sec23_Sec24_sf"/>
</dbReference>
<evidence type="ECO:0000259" key="13">
    <source>
        <dbReference type="Pfam" id="PF04811"/>
    </source>
</evidence>
<dbReference type="GO" id="GO:0070971">
    <property type="term" value="C:endoplasmic reticulum exit site"/>
    <property type="evidence" value="ECO:0007669"/>
    <property type="project" value="TreeGrafter"/>
</dbReference>
<dbReference type="AlphaFoldDB" id="A0A504Y0F4"/>
<comment type="similarity">
    <text evidence="3">Belongs to the SEC23/SEC24 family. SEC24 subfamily.</text>
</comment>
<organism evidence="16 17">
    <name type="scientific">Leishmania donovani</name>
    <dbReference type="NCBI Taxonomy" id="5661"/>
    <lineage>
        <taxon>Eukaryota</taxon>
        <taxon>Discoba</taxon>
        <taxon>Euglenozoa</taxon>
        <taxon>Kinetoplastea</taxon>
        <taxon>Metakinetoplastina</taxon>
        <taxon>Trypanosomatida</taxon>
        <taxon>Trypanosomatidae</taxon>
        <taxon>Leishmaniinae</taxon>
        <taxon>Leishmania</taxon>
    </lineage>
</organism>
<feature type="region of interest" description="Disordered" evidence="10">
    <location>
        <begin position="198"/>
        <end position="330"/>
    </location>
</feature>
<keyword evidence="8" id="KW-0333">Golgi apparatus</keyword>
<dbReference type="Pfam" id="PF04810">
    <property type="entry name" value="zf-Sec23_Sec24"/>
    <property type="match status" value="1"/>
</dbReference>
<evidence type="ECO:0000256" key="4">
    <source>
        <dbReference type="ARBA" id="ARBA00022448"/>
    </source>
</evidence>
<dbReference type="GO" id="GO:0008270">
    <property type="term" value="F:zinc ion binding"/>
    <property type="evidence" value="ECO:0007669"/>
    <property type="project" value="InterPro"/>
</dbReference>
<dbReference type="Gene3D" id="2.30.30.380">
    <property type="entry name" value="Zn-finger domain of Sec23/24"/>
    <property type="match status" value="1"/>
</dbReference>
<protein>
    <submittedName>
        <fullName evidence="16">Sec23/Sec24 trunk domain family protein</fullName>
    </submittedName>
</protein>
<dbReference type="InterPro" id="IPR006896">
    <property type="entry name" value="Sec23/24_trunk_dom"/>
</dbReference>
<keyword evidence="5" id="KW-0256">Endoplasmic reticulum</keyword>
<dbReference type="Pfam" id="PF08033">
    <property type="entry name" value="Sec23_BS"/>
    <property type="match status" value="1"/>
</dbReference>
<evidence type="ECO:0000259" key="12">
    <source>
        <dbReference type="Pfam" id="PF04810"/>
    </source>
</evidence>
<dbReference type="GO" id="GO:0006886">
    <property type="term" value="P:intracellular protein transport"/>
    <property type="evidence" value="ECO:0007669"/>
    <property type="project" value="InterPro"/>
</dbReference>
<dbReference type="SUPFAM" id="SSF82754">
    <property type="entry name" value="C-terminal, gelsolin-like domain of Sec23/24"/>
    <property type="match status" value="1"/>
</dbReference>
<dbReference type="GO" id="GO:0005789">
    <property type="term" value="C:endoplasmic reticulum membrane"/>
    <property type="evidence" value="ECO:0007669"/>
    <property type="project" value="UniProtKB-SubCell"/>
</dbReference>
<evidence type="ECO:0000259" key="15">
    <source>
        <dbReference type="Pfam" id="PF08033"/>
    </source>
</evidence>
<dbReference type="GO" id="GO:0090110">
    <property type="term" value="P:COPII-coated vesicle cargo loading"/>
    <property type="evidence" value="ECO:0007669"/>
    <property type="project" value="TreeGrafter"/>
</dbReference>
<name>A0A504Y0F4_LEIDO</name>
<dbReference type="GO" id="GO:0000149">
    <property type="term" value="F:SNARE binding"/>
    <property type="evidence" value="ECO:0007669"/>
    <property type="project" value="TreeGrafter"/>
</dbReference>
<dbReference type="GO" id="GO:0000139">
    <property type="term" value="C:Golgi membrane"/>
    <property type="evidence" value="ECO:0007669"/>
    <property type="project" value="UniProtKB-SubCell"/>
</dbReference>
<proteinExistence type="inferred from homology"/>
<dbReference type="SUPFAM" id="SSF53300">
    <property type="entry name" value="vWA-like"/>
    <property type="match status" value="1"/>
</dbReference>
<evidence type="ECO:0000256" key="11">
    <source>
        <dbReference type="SAM" id="Phobius"/>
    </source>
</evidence>
<feature type="transmembrane region" description="Helical" evidence="11">
    <location>
        <begin position="76"/>
        <end position="95"/>
    </location>
</feature>
<evidence type="ECO:0000256" key="10">
    <source>
        <dbReference type="SAM" id="MobiDB-lite"/>
    </source>
</evidence>
<accession>A0A504Y0F4</accession>
<evidence type="ECO:0000256" key="2">
    <source>
        <dbReference type="ARBA" id="ARBA00004586"/>
    </source>
</evidence>
<evidence type="ECO:0000256" key="3">
    <source>
        <dbReference type="ARBA" id="ARBA00008334"/>
    </source>
</evidence>
<dbReference type="EMBL" id="RHLD01000010">
    <property type="protein sequence ID" value="TPP50877.1"/>
    <property type="molecule type" value="Genomic_DNA"/>
</dbReference>
<dbReference type="Gene3D" id="1.20.120.730">
    <property type="entry name" value="Sec23/Sec24 helical domain"/>
    <property type="match status" value="1"/>
</dbReference>
<keyword evidence="4" id="KW-0813">Transport</keyword>
<evidence type="ECO:0000313" key="17">
    <source>
        <dbReference type="Proteomes" id="UP000318821"/>
    </source>
</evidence>
<keyword evidence="11" id="KW-1133">Transmembrane helix</keyword>
<dbReference type="InterPro" id="IPR006900">
    <property type="entry name" value="Sec23/24_helical_dom"/>
</dbReference>
<dbReference type="InterPro" id="IPR036465">
    <property type="entry name" value="vWFA_dom_sf"/>
</dbReference>
<evidence type="ECO:0000256" key="9">
    <source>
        <dbReference type="ARBA" id="ARBA00023136"/>
    </source>
</evidence>
<dbReference type="GO" id="GO:0030127">
    <property type="term" value="C:COPII vesicle coat"/>
    <property type="evidence" value="ECO:0007669"/>
    <property type="project" value="InterPro"/>
</dbReference>
<keyword evidence="9 11" id="KW-0472">Membrane</keyword>
<evidence type="ECO:0000256" key="5">
    <source>
        <dbReference type="ARBA" id="ARBA00022824"/>
    </source>
</evidence>
<evidence type="ECO:0000256" key="6">
    <source>
        <dbReference type="ARBA" id="ARBA00022892"/>
    </source>
</evidence>
<dbReference type="Pfam" id="PF04815">
    <property type="entry name" value="Sec23_helical"/>
    <property type="match status" value="1"/>
</dbReference>
<dbReference type="VEuPathDB" id="TriTrypDB:LdBPK_290230.1"/>
<feature type="compositionally biased region" description="Polar residues" evidence="10">
    <location>
        <begin position="239"/>
        <end position="254"/>
    </location>
</feature>
<dbReference type="Gene3D" id="2.60.40.1670">
    <property type="entry name" value="beta-sandwich domain of Sec23/24"/>
    <property type="match status" value="1"/>
</dbReference>